<accession>D7LH67</accession>
<dbReference type="Proteomes" id="UP000008694">
    <property type="component" value="Unassembled WGS sequence"/>
</dbReference>
<dbReference type="EMBL" id="GL348716">
    <property type="protein sequence ID" value="EFH58031.1"/>
    <property type="molecule type" value="Genomic_DNA"/>
</dbReference>
<organism evidence="3">
    <name type="scientific">Arabidopsis lyrata subsp. lyrata</name>
    <name type="common">Lyre-leaved rock-cress</name>
    <dbReference type="NCBI Taxonomy" id="81972"/>
    <lineage>
        <taxon>Eukaryota</taxon>
        <taxon>Viridiplantae</taxon>
        <taxon>Streptophyta</taxon>
        <taxon>Embryophyta</taxon>
        <taxon>Tracheophyta</taxon>
        <taxon>Spermatophyta</taxon>
        <taxon>Magnoliopsida</taxon>
        <taxon>eudicotyledons</taxon>
        <taxon>Gunneridae</taxon>
        <taxon>Pentapetalae</taxon>
        <taxon>rosids</taxon>
        <taxon>malvids</taxon>
        <taxon>Brassicales</taxon>
        <taxon>Brassicaceae</taxon>
        <taxon>Camelineae</taxon>
        <taxon>Arabidopsis</taxon>
    </lineage>
</organism>
<reference evidence="3" key="1">
    <citation type="journal article" date="2011" name="Nat. Genet.">
        <title>The Arabidopsis lyrata genome sequence and the basis of rapid genome size change.</title>
        <authorList>
            <person name="Hu T.T."/>
            <person name="Pattyn P."/>
            <person name="Bakker E.G."/>
            <person name="Cao J."/>
            <person name="Cheng J.-F."/>
            <person name="Clark R.M."/>
            <person name="Fahlgren N."/>
            <person name="Fawcett J.A."/>
            <person name="Grimwood J."/>
            <person name="Gundlach H."/>
            <person name="Haberer G."/>
            <person name="Hollister J.D."/>
            <person name="Ossowski S."/>
            <person name="Ottilar R.P."/>
            <person name="Salamov A.A."/>
            <person name="Schneeberger K."/>
            <person name="Spannagl M."/>
            <person name="Wang X."/>
            <person name="Yang L."/>
            <person name="Nasrallah M.E."/>
            <person name="Bergelson J."/>
            <person name="Carrington J.C."/>
            <person name="Gaut B.S."/>
            <person name="Schmutz J."/>
            <person name="Mayer K.F.X."/>
            <person name="Van de Peer Y."/>
            <person name="Grigoriev I.V."/>
            <person name="Nordborg M."/>
            <person name="Weigel D."/>
            <person name="Guo Y.-L."/>
        </authorList>
    </citation>
    <scope>NUCLEOTIDE SEQUENCE [LARGE SCALE GENOMIC DNA]</scope>
    <source>
        <strain evidence="3">cv. MN47</strain>
    </source>
</reference>
<sequence>MDKPASSKVIMDKEQPLWFVENKRKQDSRKDSHPPYETESYLEVSMDKTESSKAIMSKEDCLLGSNDIISAFIASQDKMMAEQDSAAGDGSTRVLKSWALIGPIRLKNEKPFLM</sequence>
<feature type="compositionally biased region" description="Basic and acidic residues" evidence="1">
    <location>
        <begin position="21"/>
        <end position="36"/>
    </location>
</feature>
<protein>
    <submittedName>
        <fullName evidence="2">Predicted protein</fullName>
    </submittedName>
</protein>
<proteinExistence type="predicted"/>
<feature type="region of interest" description="Disordered" evidence="1">
    <location>
        <begin position="21"/>
        <end position="40"/>
    </location>
</feature>
<evidence type="ECO:0000313" key="2">
    <source>
        <dbReference type="EMBL" id="EFH58031.1"/>
    </source>
</evidence>
<keyword evidence="3" id="KW-1185">Reference proteome</keyword>
<dbReference type="HOGENOM" id="CLU_2124467_0_0_1"/>
<dbReference type="AlphaFoldDB" id="D7LH67"/>
<evidence type="ECO:0000256" key="1">
    <source>
        <dbReference type="SAM" id="MobiDB-lite"/>
    </source>
</evidence>
<name>D7LH67_ARALL</name>
<gene>
    <name evidence="2" type="ORF">ARALYDRAFT_903456</name>
</gene>
<dbReference type="Gramene" id="scaffold_402957.1">
    <property type="protein sequence ID" value="scaffold_402957.1"/>
    <property type="gene ID" value="scaffold_402957.1"/>
</dbReference>
<evidence type="ECO:0000313" key="3">
    <source>
        <dbReference type="Proteomes" id="UP000008694"/>
    </source>
</evidence>